<reference evidence="8" key="2">
    <citation type="submission" date="2020-09" db="EMBL/GenBank/DDBJ databases">
        <authorList>
            <person name="Sun Q."/>
            <person name="Zhou Y."/>
        </authorList>
    </citation>
    <scope>NUCLEOTIDE SEQUENCE</scope>
    <source>
        <strain evidence="8">CGMCC 4.7278</strain>
    </source>
</reference>
<organism evidence="8 9">
    <name type="scientific">Nocardia camponoti</name>
    <dbReference type="NCBI Taxonomy" id="1616106"/>
    <lineage>
        <taxon>Bacteria</taxon>
        <taxon>Bacillati</taxon>
        <taxon>Actinomycetota</taxon>
        <taxon>Actinomycetes</taxon>
        <taxon>Mycobacteriales</taxon>
        <taxon>Nocardiaceae</taxon>
        <taxon>Nocardia</taxon>
    </lineage>
</organism>
<dbReference type="EMBL" id="BMMW01000003">
    <property type="protein sequence ID" value="GGK58801.1"/>
    <property type="molecule type" value="Genomic_DNA"/>
</dbReference>
<evidence type="ECO:0000259" key="7">
    <source>
        <dbReference type="SMART" id="SM00563"/>
    </source>
</evidence>
<feature type="transmembrane region" description="Helical" evidence="6">
    <location>
        <begin position="244"/>
        <end position="263"/>
    </location>
</feature>
<evidence type="ECO:0000256" key="2">
    <source>
        <dbReference type="ARBA" id="ARBA00022679"/>
    </source>
</evidence>
<keyword evidence="4" id="KW-1208">Phospholipid metabolism</keyword>
<dbReference type="Gene3D" id="3.40.50.1000">
    <property type="entry name" value="HAD superfamily/HAD-like"/>
    <property type="match status" value="1"/>
</dbReference>
<comment type="catalytic activity">
    <reaction evidence="4">
        <text>a 1-acyl-sn-glycero-3-phosphate + an acyl-CoA = a 1,2-diacyl-sn-glycero-3-phosphate + CoA</text>
        <dbReference type="Rhea" id="RHEA:19709"/>
        <dbReference type="ChEBI" id="CHEBI:57287"/>
        <dbReference type="ChEBI" id="CHEBI:57970"/>
        <dbReference type="ChEBI" id="CHEBI:58342"/>
        <dbReference type="ChEBI" id="CHEBI:58608"/>
        <dbReference type="EC" id="2.3.1.51"/>
    </reaction>
</comment>
<evidence type="ECO:0000313" key="9">
    <source>
        <dbReference type="Proteomes" id="UP000612956"/>
    </source>
</evidence>
<feature type="compositionally biased region" description="Low complexity" evidence="5">
    <location>
        <begin position="19"/>
        <end position="48"/>
    </location>
</feature>
<comment type="caution">
    <text evidence="8">The sequence shown here is derived from an EMBL/GenBank/DDBJ whole genome shotgun (WGS) entry which is preliminary data.</text>
</comment>
<sequence length="479" mass="50477">MSEAGKLSDGTGPERRGAGDANARAGDANTQASDANAQAEDANAQVGDVSARAGEVNARAARAVAPSAELGSAASTPLDDAVKLIRATPAEAVAAFDLSAVIARIPKPGKRTDPDSRALLNGFVNPETLDAAAFDDAADLGERVFRKHLYGYLYPEAWRLIREHQRAGHRVRLVSALPEFAVAPVARTLGIEEIVAEPGAVDFAYAQGGSNPLLTNARFATAINAKGSRGLTFHPRRAPRIRDYLRTIVASIGLILGSLVGIARKATTRKRQAMADGLMHDATTATLAGLGVRLRVVGAENASSPRPAVFLFNHQSQLDVIIVPKVLGGNVTGVGKQELTKHPVFGPIMRFVGVTFIDRSDTAKAKAALAPVVSTLRGGLSIAIAPEGTRSYTPGLGEFKKGAFHMAMQAGVPVIPVVIRNAGEIMWRDSPIGRSGVVDVAILPPIDVSAWKPSELDRNVAAVRNVFEDTLLSWPTDLT</sequence>
<keyword evidence="6" id="KW-0812">Transmembrane</keyword>
<dbReference type="RefSeq" id="WP_188829953.1">
    <property type="nucleotide sequence ID" value="NZ_BMMW01000003.1"/>
</dbReference>
<dbReference type="Proteomes" id="UP000612956">
    <property type="component" value="Unassembled WGS sequence"/>
</dbReference>
<dbReference type="InterPro" id="IPR036412">
    <property type="entry name" value="HAD-like_sf"/>
</dbReference>
<dbReference type="GO" id="GO:0003841">
    <property type="term" value="F:1-acylglycerol-3-phosphate O-acyltransferase activity"/>
    <property type="evidence" value="ECO:0007669"/>
    <property type="project" value="UniProtKB-UniRule"/>
</dbReference>
<dbReference type="NCBIfam" id="TIGR00530">
    <property type="entry name" value="AGP_acyltrn"/>
    <property type="match status" value="1"/>
</dbReference>
<dbReference type="GO" id="GO:0006654">
    <property type="term" value="P:phosphatidic acid biosynthetic process"/>
    <property type="evidence" value="ECO:0007669"/>
    <property type="project" value="TreeGrafter"/>
</dbReference>
<dbReference type="InterPro" id="IPR004552">
    <property type="entry name" value="AGP_acyltrans"/>
</dbReference>
<dbReference type="Pfam" id="PF12710">
    <property type="entry name" value="HAD"/>
    <property type="match status" value="1"/>
</dbReference>
<keyword evidence="4" id="KW-0444">Lipid biosynthesis</keyword>
<dbReference type="PANTHER" id="PTHR10434">
    <property type="entry name" value="1-ACYL-SN-GLYCEROL-3-PHOSPHATE ACYLTRANSFERASE"/>
    <property type="match status" value="1"/>
</dbReference>
<reference evidence="8" key="1">
    <citation type="journal article" date="2014" name="Int. J. Syst. Evol. Microbiol.">
        <title>Complete genome sequence of Corynebacterium casei LMG S-19264T (=DSM 44701T), isolated from a smear-ripened cheese.</title>
        <authorList>
            <consortium name="US DOE Joint Genome Institute (JGI-PGF)"/>
            <person name="Walter F."/>
            <person name="Albersmeier A."/>
            <person name="Kalinowski J."/>
            <person name="Ruckert C."/>
        </authorList>
    </citation>
    <scope>NUCLEOTIDE SEQUENCE</scope>
    <source>
        <strain evidence="8">CGMCC 4.7278</strain>
    </source>
</reference>
<dbReference type="Gene3D" id="1.20.1440.100">
    <property type="entry name" value="SG protein - dephosphorylation function"/>
    <property type="match status" value="1"/>
</dbReference>
<dbReference type="SMART" id="SM00563">
    <property type="entry name" value="PlsC"/>
    <property type="match status" value="1"/>
</dbReference>
<accession>A0A917QMA3</accession>
<evidence type="ECO:0000256" key="1">
    <source>
        <dbReference type="ARBA" id="ARBA00008655"/>
    </source>
</evidence>
<evidence type="ECO:0000256" key="5">
    <source>
        <dbReference type="SAM" id="MobiDB-lite"/>
    </source>
</evidence>
<keyword evidence="3 4" id="KW-0012">Acyltransferase</keyword>
<keyword evidence="2 4" id="KW-0808">Transferase</keyword>
<keyword evidence="4" id="KW-0594">Phospholipid biosynthesis</keyword>
<comment type="similarity">
    <text evidence="1 4">Belongs to the 1-acyl-sn-glycerol-3-phosphate acyltransferase family.</text>
</comment>
<evidence type="ECO:0000256" key="4">
    <source>
        <dbReference type="RuleBase" id="RU361267"/>
    </source>
</evidence>
<dbReference type="SUPFAM" id="SSF69593">
    <property type="entry name" value="Glycerol-3-phosphate (1)-acyltransferase"/>
    <property type="match status" value="1"/>
</dbReference>
<dbReference type="AlphaFoldDB" id="A0A917QMA3"/>
<proteinExistence type="inferred from homology"/>
<name>A0A917QMA3_9NOCA</name>
<dbReference type="InterPro" id="IPR002123">
    <property type="entry name" value="Plipid/glycerol_acylTrfase"/>
</dbReference>
<dbReference type="PANTHER" id="PTHR10434:SF66">
    <property type="entry name" value="PHOSPHOLIPID_GLYCEROL ACYLTRANSFERASE DOMAIN-CONTAINING PROTEIN"/>
    <property type="match status" value="1"/>
</dbReference>
<gene>
    <name evidence="8" type="ORF">GCM10011591_33770</name>
</gene>
<dbReference type="EC" id="2.3.1.51" evidence="4"/>
<dbReference type="Pfam" id="PF01553">
    <property type="entry name" value="Acyltransferase"/>
    <property type="match status" value="1"/>
</dbReference>
<evidence type="ECO:0000256" key="3">
    <source>
        <dbReference type="ARBA" id="ARBA00023315"/>
    </source>
</evidence>
<feature type="region of interest" description="Disordered" evidence="5">
    <location>
        <begin position="1"/>
        <end position="48"/>
    </location>
</feature>
<evidence type="ECO:0000313" key="8">
    <source>
        <dbReference type="EMBL" id="GGK58801.1"/>
    </source>
</evidence>
<keyword evidence="9" id="KW-1185">Reference proteome</keyword>
<protein>
    <recommendedName>
        <fullName evidence="4">1-acyl-sn-glycerol-3-phosphate acyltransferase</fullName>
        <ecNumber evidence="4">2.3.1.51</ecNumber>
    </recommendedName>
</protein>
<dbReference type="GO" id="GO:0016020">
    <property type="term" value="C:membrane"/>
    <property type="evidence" value="ECO:0007669"/>
    <property type="project" value="InterPro"/>
</dbReference>
<evidence type="ECO:0000256" key="6">
    <source>
        <dbReference type="SAM" id="Phobius"/>
    </source>
</evidence>
<keyword evidence="6" id="KW-0472">Membrane</keyword>
<keyword evidence="6" id="KW-1133">Transmembrane helix</keyword>
<dbReference type="InterPro" id="IPR023214">
    <property type="entry name" value="HAD_sf"/>
</dbReference>
<keyword evidence="4" id="KW-0443">Lipid metabolism</keyword>
<dbReference type="CDD" id="cd07989">
    <property type="entry name" value="LPLAT_AGPAT-like"/>
    <property type="match status" value="1"/>
</dbReference>
<feature type="domain" description="Phospholipid/glycerol acyltransferase" evidence="7">
    <location>
        <begin position="308"/>
        <end position="422"/>
    </location>
</feature>
<comment type="domain">
    <text evidence="4">The HXXXXD motif is essential for acyltransferase activity and may constitute the binding site for the phosphate moiety of the glycerol-3-phosphate.</text>
</comment>
<dbReference type="SUPFAM" id="SSF56784">
    <property type="entry name" value="HAD-like"/>
    <property type="match status" value="1"/>
</dbReference>